<reference evidence="1" key="2">
    <citation type="submission" date="2018-08" db="UniProtKB">
        <authorList>
            <consortium name="EnsemblPlants"/>
        </authorList>
    </citation>
    <scope>IDENTIFICATION</scope>
    <source>
        <strain evidence="1">Yugu1</strain>
    </source>
</reference>
<dbReference type="InParanoid" id="K4AHV7"/>
<dbReference type="AlphaFoldDB" id="K4AHV7"/>
<reference evidence="2" key="1">
    <citation type="journal article" date="2012" name="Nat. Biotechnol.">
        <title>Reference genome sequence of the model plant Setaria.</title>
        <authorList>
            <person name="Bennetzen J.L."/>
            <person name="Schmutz J."/>
            <person name="Wang H."/>
            <person name="Percifield R."/>
            <person name="Hawkins J."/>
            <person name="Pontaroli A.C."/>
            <person name="Estep M."/>
            <person name="Feng L."/>
            <person name="Vaughn J.N."/>
            <person name="Grimwood J."/>
            <person name="Jenkins J."/>
            <person name="Barry K."/>
            <person name="Lindquist E."/>
            <person name="Hellsten U."/>
            <person name="Deshpande S."/>
            <person name="Wang X."/>
            <person name="Wu X."/>
            <person name="Mitros T."/>
            <person name="Triplett J."/>
            <person name="Yang X."/>
            <person name="Ye C.Y."/>
            <person name="Mauro-Herrera M."/>
            <person name="Wang L."/>
            <person name="Li P."/>
            <person name="Sharma M."/>
            <person name="Sharma R."/>
            <person name="Ronald P.C."/>
            <person name="Panaud O."/>
            <person name="Kellogg E.A."/>
            <person name="Brutnell T.P."/>
            <person name="Doust A.N."/>
            <person name="Tuskan G.A."/>
            <person name="Rokhsar D."/>
            <person name="Devos K.M."/>
        </authorList>
    </citation>
    <scope>NUCLEOTIDE SEQUENCE [LARGE SCALE GENOMIC DNA]</scope>
    <source>
        <strain evidence="2">cv. Yugu1</strain>
    </source>
</reference>
<proteinExistence type="predicted"/>
<dbReference type="Proteomes" id="UP000004995">
    <property type="component" value="Unassembled WGS sequence"/>
</dbReference>
<sequence>MLPSPSSQLLSLLTVDWSVWDLSCRYLLAIAAQLLLRCCWHDFSITLCTFVDCSIIKW</sequence>
<dbReference type="EMBL" id="AGNK02005462">
    <property type="status" value="NOT_ANNOTATED_CDS"/>
    <property type="molecule type" value="Genomic_DNA"/>
</dbReference>
<organism evidence="1 2">
    <name type="scientific">Setaria italica</name>
    <name type="common">Foxtail millet</name>
    <name type="synonym">Panicum italicum</name>
    <dbReference type="NCBI Taxonomy" id="4555"/>
    <lineage>
        <taxon>Eukaryota</taxon>
        <taxon>Viridiplantae</taxon>
        <taxon>Streptophyta</taxon>
        <taxon>Embryophyta</taxon>
        <taxon>Tracheophyta</taxon>
        <taxon>Spermatophyta</taxon>
        <taxon>Magnoliopsida</taxon>
        <taxon>Liliopsida</taxon>
        <taxon>Poales</taxon>
        <taxon>Poaceae</taxon>
        <taxon>PACMAD clade</taxon>
        <taxon>Panicoideae</taxon>
        <taxon>Panicodae</taxon>
        <taxon>Paniceae</taxon>
        <taxon>Cenchrinae</taxon>
        <taxon>Setaria</taxon>
    </lineage>
</organism>
<evidence type="ECO:0000313" key="2">
    <source>
        <dbReference type="Proteomes" id="UP000004995"/>
    </source>
</evidence>
<dbReference type="EnsemblPlants" id="KQK87937">
    <property type="protein sequence ID" value="KQK87937"/>
    <property type="gene ID" value="SETIT_038464mg"/>
</dbReference>
<keyword evidence="2" id="KW-1185">Reference proteome</keyword>
<accession>K4AHV7</accession>
<evidence type="ECO:0000313" key="1">
    <source>
        <dbReference type="EnsemblPlants" id="KQK87937"/>
    </source>
</evidence>
<dbReference type="HOGENOM" id="CLU_2982726_0_0_1"/>
<name>K4AHV7_SETIT</name>
<dbReference type="Gramene" id="KQK87937">
    <property type="protein sequence ID" value="KQK87937"/>
    <property type="gene ID" value="SETIT_038464mg"/>
</dbReference>
<protein>
    <submittedName>
        <fullName evidence="1">Uncharacterized protein</fullName>
    </submittedName>
</protein>